<keyword evidence="3" id="KW-0240">DNA-directed RNA polymerase</keyword>
<dbReference type="EMBL" id="LN482999">
    <property type="protein sequence ID" value="CEA09988.1"/>
    <property type="molecule type" value="Genomic_DNA"/>
</dbReference>
<feature type="non-terminal residue" evidence="3">
    <location>
        <position position="1"/>
    </location>
</feature>
<dbReference type="Gene3D" id="3.30.1360.140">
    <property type="match status" value="1"/>
</dbReference>
<feature type="region of interest" description="Disordered" evidence="1">
    <location>
        <begin position="181"/>
        <end position="200"/>
    </location>
</feature>
<evidence type="ECO:0000313" key="3">
    <source>
        <dbReference type="EMBL" id="CEA09988.1"/>
    </source>
</evidence>
<feature type="domain" description="RNA polymerase Rpb1" evidence="2">
    <location>
        <begin position="1"/>
        <end position="73"/>
    </location>
</feature>
<dbReference type="InterPro" id="IPR007073">
    <property type="entry name" value="RNA_pol_Rpb1_7"/>
</dbReference>
<dbReference type="InterPro" id="IPR038593">
    <property type="entry name" value="RNA_pol_Rpb1_7_sf"/>
</dbReference>
<feature type="non-terminal residue" evidence="3">
    <location>
        <position position="257"/>
    </location>
</feature>
<reference evidence="3" key="1">
    <citation type="submission" date="2014-08" db="EMBL/GenBank/DDBJ databases">
        <title>Phylogeny of haemosporidian blood parasites revealed by a multi-gene approach.</title>
        <authorList>
            <person name="Borner J."/>
            <person name="Pick C."/>
            <person name="Thiede J."/>
            <person name="Kolawole O.M."/>
            <person name="Kingsley M.T."/>
            <person name="Schulze J."/>
            <person name="Cottontail V."/>
            <person name="Wellinghausen N."/>
            <person name="Schmidt-Chanasit J."/>
            <person name="Bruchhaus I."/>
            <person name="Burmester T."/>
        </authorList>
    </citation>
    <scope>NUCLEOTIDE SEQUENCE</scope>
</reference>
<dbReference type="GO" id="GO:0003677">
    <property type="term" value="F:DNA binding"/>
    <property type="evidence" value="ECO:0007669"/>
    <property type="project" value="InterPro"/>
</dbReference>
<sequence>LRIHLANIHVNEKKLTMKEIVYIIYSVFSSDELDIIYTDDNSEDLILRIRIKYLNGEYNFINDGDNDDDDSYDYDTIEKSFKKKTNNSNDGFNESIDQIINEDSSLKLNNNENIKLKDEKGDHVINEEVKTNRFDEYYNDEDNTVLFNKDDDENEDDDIKNNIKNEQPINQEDIYNKFNSKIDNDNNNSPIKGKNKSSNTYISKEDTEDMFLKKLMEQCLSTLKLRGIENITKVYMREEAKINYDSENGKFVRSSHW</sequence>
<protein>
    <submittedName>
        <fullName evidence="3">Putative DNA-directed RNA polymerase II</fullName>
    </submittedName>
</protein>
<dbReference type="Pfam" id="PF04990">
    <property type="entry name" value="RNA_pol_Rpb1_7"/>
    <property type="match status" value="1"/>
</dbReference>
<gene>
    <name evidence="3" type="primary">Rpb1</name>
</gene>
<name>A0A098BX23_9APIC</name>
<evidence type="ECO:0000259" key="2">
    <source>
        <dbReference type="Pfam" id="PF04990"/>
    </source>
</evidence>
<proteinExistence type="predicted"/>
<organism evidence="3">
    <name type="scientific">Polychromophilus sp. CP-2014</name>
    <dbReference type="NCBI Taxonomy" id="1539138"/>
    <lineage>
        <taxon>Eukaryota</taxon>
        <taxon>Sar</taxon>
        <taxon>Alveolata</taxon>
        <taxon>Apicomplexa</taxon>
        <taxon>Aconoidasida</taxon>
        <taxon>Haemosporida</taxon>
        <taxon>Plasmodiidae</taxon>
        <taxon>Polychromophilus</taxon>
    </lineage>
</organism>
<keyword evidence="3" id="KW-0804">Transcription</keyword>
<evidence type="ECO:0000256" key="1">
    <source>
        <dbReference type="SAM" id="MobiDB-lite"/>
    </source>
</evidence>
<accession>A0A098BX23</accession>
<dbReference type="AlphaFoldDB" id="A0A098BX23"/>
<dbReference type="GO" id="GO:0000428">
    <property type="term" value="C:DNA-directed RNA polymerase complex"/>
    <property type="evidence" value="ECO:0007669"/>
    <property type="project" value="UniProtKB-KW"/>
</dbReference>
<dbReference type="GO" id="GO:0003899">
    <property type="term" value="F:DNA-directed RNA polymerase activity"/>
    <property type="evidence" value="ECO:0007669"/>
    <property type="project" value="InterPro"/>
</dbReference>
<dbReference type="GO" id="GO:0006351">
    <property type="term" value="P:DNA-templated transcription"/>
    <property type="evidence" value="ECO:0007669"/>
    <property type="project" value="InterPro"/>
</dbReference>